<accession>A0A4Y2WPB5</accession>
<dbReference type="EMBL" id="BGPR01063324">
    <property type="protein sequence ID" value="GBO38548.1"/>
    <property type="molecule type" value="Genomic_DNA"/>
</dbReference>
<protein>
    <submittedName>
        <fullName evidence="1">Uncharacterized protein</fullName>
    </submittedName>
</protein>
<keyword evidence="2" id="KW-1185">Reference proteome</keyword>
<dbReference type="Proteomes" id="UP000499080">
    <property type="component" value="Unassembled WGS sequence"/>
</dbReference>
<sequence>MSVIKIGRAPNLNCVSQVVHLLGKFLFNNEFTMHINAQPSGGSVKYALREVAHTSFCWRPEGALQDIALRSRKRKRFSDKIRRHLRN</sequence>
<reference evidence="1 2" key="1">
    <citation type="journal article" date="2019" name="Sci. Rep.">
        <title>Orb-weaving spider Araneus ventricosus genome elucidates the spidroin gene catalogue.</title>
        <authorList>
            <person name="Kono N."/>
            <person name="Nakamura H."/>
            <person name="Ohtoshi R."/>
            <person name="Moran D.A.P."/>
            <person name="Shinohara A."/>
            <person name="Yoshida Y."/>
            <person name="Fujiwara M."/>
            <person name="Mori M."/>
            <person name="Tomita M."/>
            <person name="Arakawa K."/>
        </authorList>
    </citation>
    <scope>NUCLEOTIDE SEQUENCE [LARGE SCALE GENOMIC DNA]</scope>
</reference>
<comment type="caution">
    <text evidence="1">The sequence shown here is derived from an EMBL/GenBank/DDBJ whole genome shotgun (WGS) entry which is preliminary data.</text>
</comment>
<evidence type="ECO:0000313" key="1">
    <source>
        <dbReference type="EMBL" id="GBO38548.1"/>
    </source>
</evidence>
<proteinExistence type="predicted"/>
<organism evidence="1 2">
    <name type="scientific">Araneus ventricosus</name>
    <name type="common">Orbweaver spider</name>
    <name type="synonym">Epeira ventricosa</name>
    <dbReference type="NCBI Taxonomy" id="182803"/>
    <lineage>
        <taxon>Eukaryota</taxon>
        <taxon>Metazoa</taxon>
        <taxon>Ecdysozoa</taxon>
        <taxon>Arthropoda</taxon>
        <taxon>Chelicerata</taxon>
        <taxon>Arachnida</taxon>
        <taxon>Araneae</taxon>
        <taxon>Araneomorphae</taxon>
        <taxon>Entelegynae</taxon>
        <taxon>Araneoidea</taxon>
        <taxon>Araneidae</taxon>
        <taxon>Araneus</taxon>
    </lineage>
</organism>
<evidence type="ECO:0000313" key="2">
    <source>
        <dbReference type="Proteomes" id="UP000499080"/>
    </source>
</evidence>
<name>A0A4Y2WPB5_ARAVE</name>
<gene>
    <name evidence="1" type="ORF">AVEN_15938_1</name>
</gene>
<dbReference type="AlphaFoldDB" id="A0A4Y2WPB5"/>